<evidence type="ECO:0000313" key="2">
    <source>
        <dbReference type="Proteomes" id="UP000271573"/>
    </source>
</evidence>
<name>A0A3G9IHK5_9ACTN</name>
<dbReference type="OrthoDB" id="4751900at2"/>
<proteinExistence type="predicted"/>
<sequence length="73" mass="7919">MSSLLTLAERLKVPAADLAMLKTYDEAQIAQIDGVIGDAFEAEDQAFGRAVEESLTFLPRLIRPIAKKLMLGG</sequence>
<reference evidence="1 2" key="1">
    <citation type="submission" date="2018-11" db="EMBL/GenBank/DDBJ databases">
        <title>Complete genome sequence of Nocardioides baekrokdamisoli strain KCTC 39748.</title>
        <authorList>
            <person name="Kang S.W."/>
            <person name="Lee K.C."/>
            <person name="Kim K.K."/>
            <person name="Kim J.S."/>
            <person name="Kim D.S."/>
            <person name="Ko S.H."/>
            <person name="Yang S.H."/>
            <person name="Shin Y.K."/>
            <person name="Lee J.S."/>
        </authorList>
    </citation>
    <scope>NUCLEOTIDE SEQUENCE [LARGE SCALE GENOMIC DNA]</scope>
    <source>
        <strain evidence="1 2">KCTC 39748</strain>
    </source>
</reference>
<dbReference type="AlphaFoldDB" id="A0A3G9IHK5"/>
<accession>A0A3G9IHK5</accession>
<gene>
    <name evidence="1" type="ORF">Back2_21030</name>
</gene>
<keyword evidence="2" id="KW-1185">Reference proteome</keyword>
<protein>
    <submittedName>
        <fullName evidence="1">Uncharacterized protein</fullName>
    </submittedName>
</protein>
<dbReference type="EMBL" id="AP019307">
    <property type="protein sequence ID" value="BBH17816.1"/>
    <property type="molecule type" value="Genomic_DNA"/>
</dbReference>
<evidence type="ECO:0000313" key="1">
    <source>
        <dbReference type="EMBL" id="BBH17816.1"/>
    </source>
</evidence>
<dbReference type="Proteomes" id="UP000271573">
    <property type="component" value="Chromosome"/>
</dbReference>
<organism evidence="1 2">
    <name type="scientific">Nocardioides baekrokdamisoli</name>
    <dbReference type="NCBI Taxonomy" id="1804624"/>
    <lineage>
        <taxon>Bacteria</taxon>
        <taxon>Bacillati</taxon>
        <taxon>Actinomycetota</taxon>
        <taxon>Actinomycetes</taxon>
        <taxon>Propionibacteriales</taxon>
        <taxon>Nocardioidaceae</taxon>
        <taxon>Nocardioides</taxon>
    </lineage>
</organism>
<dbReference type="KEGG" id="nbe:Back2_21030"/>
<dbReference type="RefSeq" id="WP_125569211.1">
    <property type="nucleotide sequence ID" value="NZ_AP019307.1"/>
</dbReference>